<gene>
    <name evidence="1" type="primary">RPN5</name>
    <name evidence="1" type="ORF">H2199_005383</name>
</gene>
<name>A0ACC2Z2F3_9PEZI</name>
<keyword evidence="2" id="KW-1185">Reference proteome</keyword>
<proteinExistence type="predicted"/>
<evidence type="ECO:0000313" key="1">
    <source>
        <dbReference type="EMBL" id="KAJ9641413.1"/>
    </source>
</evidence>
<protein>
    <submittedName>
        <fullName evidence="1">Proteasome regulatory particle subunit</fullName>
    </submittedName>
</protein>
<sequence>MYREPYLSHDPNTRTEFQSGDVTAYPSSGGIVLGYFSAVELAHLNLSRTKPASRSSDPAEEDDLALRMLHLGAHWWPSWDIYARHQERIIDGIPYGVWVFKFSADKRTWDEEDERKPYLERNPDDWEGRITMALTMDERCEVLRDFGATFYEKVEDCVDIAKTLQEGIEKGKRYEELLKKMEDLNPPTRSSAPPHLFYSSNNAHTSSTTSNTSDQPPPHLATMSDNQVIKADKDFSKEVDKALPEAEELAKSNVQAAIEKLLPLEKQTRQASDLASTSRIIVAIVTICKEAGDWNLLNEQVLLLSKKHGQLKQAVTKMVQVVMGFLDDAPSLETKLSVIETLRTVTEGKIFVEVERARVTRILSNIKKEQGDINAAVDILCELQVETFGSMSRREKTEFILQQVALCIEKGDWTQAGILSRKISTRYFTRRPKKTPEQLEKERKEREEKEKTRSLRYYEQQITLAKHEDKYLDVCKHYRQVLDTEAVEENPEQLRASLQRIIYFVILAPYDNEQSDLLHRIHKDPRISQIPQDAQLLKLFTVPELMRWPMVAQQFGPHLCSTDVFDAEKGQSGDPKAHQRWEDLRKRVIEHNVRVVAKYYTRIQMPRLTRLLDLAEDETEKYISELVTAKTIYAKIDRPARVWSGNMKSLLGLLERIDHLITKEEMMARIQPTKVEKGKTGKAH</sequence>
<keyword evidence="1" id="KW-0647">Proteasome</keyword>
<dbReference type="Proteomes" id="UP001172680">
    <property type="component" value="Unassembled WGS sequence"/>
</dbReference>
<organism evidence="1 2">
    <name type="scientific">Coniosporium tulheliwenetii</name>
    <dbReference type="NCBI Taxonomy" id="3383036"/>
    <lineage>
        <taxon>Eukaryota</taxon>
        <taxon>Fungi</taxon>
        <taxon>Dikarya</taxon>
        <taxon>Ascomycota</taxon>
        <taxon>Pezizomycotina</taxon>
        <taxon>Dothideomycetes</taxon>
        <taxon>Dothideomycetes incertae sedis</taxon>
        <taxon>Coniosporium</taxon>
    </lineage>
</organism>
<dbReference type="EMBL" id="JAPDRP010000015">
    <property type="protein sequence ID" value="KAJ9641413.1"/>
    <property type="molecule type" value="Genomic_DNA"/>
</dbReference>
<accession>A0ACC2Z2F3</accession>
<comment type="caution">
    <text evidence="1">The sequence shown here is derived from an EMBL/GenBank/DDBJ whole genome shotgun (WGS) entry which is preliminary data.</text>
</comment>
<reference evidence="1" key="1">
    <citation type="submission" date="2022-10" db="EMBL/GenBank/DDBJ databases">
        <title>Culturing micro-colonial fungi from biological soil crusts in the Mojave desert and describing Neophaeococcomyces mojavensis, and introducing the new genera and species Taxawa tesnikishii.</title>
        <authorList>
            <person name="Kurbessoian T."/>
            <person name="Stajich J.E."/>
        </authorList>
    </citation>
    <scope>NUCLEOTIDE SEQUENCE</scope>
    <source>
        <strain evidence="1">JES_115</strain>
    </source>
</reference>
<evidence type="ECO:0000313" key="2">
    <source>
        <dbReference type="Proteomes" id="UP001172680"/>
    </source>
</evidence>